<comment type="caution">
    <text evidence="1">The sequence shown here is derived from an EMBL/GenBank/DDBJ whole genome shotgun (WGS) entry which is preliminary data.</text>
</comment>
<evidence type="ECO:0000313" key="1">
    <source>
        <dbReference type="EMBL" id="KAA3469573.1"/>
    </source>
</evidence>
<dbReference type="OrthoDB" id="1194676at2759"/>
<name>A0A5B6VKH6_9ROSI</name>
<dbReference type="AlphaFoldDB" id="A0A5B6VKH6"/>
<gene>
    <name evidence="1" type="ORF">EPI10_015347</name>
</gene>
<dbReference type="EMBL" id="SMMG02000006">
    <property type="protein sequence ID" value="KAA3469573.1"/>
    <property type="molecule type" value="Genomic_DNA"/>
</dbReference>
<evidence type="ECO:0000313" key="2">
    <source>
        <dbReference type="Proteomes" id="UP000325315"/>
    </source>
</evidence>
<reference evidence="2" key="1">
    <citation type="journal article" date="2019" name="Plant Biotechnol. J.">
        <title>Genome sequencing of the Australian wild diploid species Gossypium australe highlights disease resistance and delayed gland morphogenesis.</title>
        <authorList>
            <person name="Cai Y."/>
            <person name="Cai X."/>
            <person name="Wang Q."/>
            <person name="Wang P."/>
            <person name="Zhang Y."/>
            <person name="Cai C."/>
            <person name="Xu Y."/>
            <person name="Wang K."/>
            <person name="Zhou Z."/>
            <person name="Wang C."/>
            <person name="Geng S."/>
            <person name="Li B."/>
            <person name="Dong Q."/>
            <person name="Hou Y."/>
            <person name="Wang H."/>
            <person name="Ai P."/>
            <person name="Liu Z."/>
            <person name="Yi F."/>
            <person name="Sun M."/>
            <person name="An G."/>
            <person name="Cheng J."/>
            <person name="Zhang Y."/>
            <person name="Shi Q."/>
            <person name="Xie Y."/>
            <person name="Shi X."/>
            <person name="Chang Y."/>
            <person name="Huang F."/>
            <person name="Chen Y."/>
            <person name="Hong S."/>
            <person name="Mi L."/>
            <person name="Sun Q."/>
            <person name="Zhang L."/>
            <person name="Zhou B."/>
            <person name="Peng R."/>
            <person name="Zhang X."/>
            <person name="Liu F."/>
        </authorList>
    </citation>
    <scope>NUCLEOTIDE SEQUENCE [LARGE SCALE GENOMIC DNA]</scope>
    <source>
        <strain evidence="2">cv. PA1801</strain>
    </source>
</reference>
<protein>
    <submittedName>
        <fullName evidence="1">Retrovirus-related Pol polyprotein from transposon 17.6</fullName>
    </submittedName>
</protein>
<keyword evidence="2" id="KW-1185">Reference proteome</keyword>
<sequence length="88" mass="10688">MRWILLLQEYGLWIMDRKGTENQITDHLSKIENHLQEEELEDIKETFVDEQLFRVDINQSRPDYVNYITRGIFPAQASWQQKKRIAHE</sequence>
<organism evidence="1 2">
    <name type="scientific">Gossypium australe</name>
    <dbReference type="NCBI Taxonomy" id="47621"/>
    <lineage>
        <taxon>Eukaryota</taxon>
        <taxon>Viridiplantae</taxon>
        <taxon>Streptophyta</taxon>
        <taxon>Embryophyta</taxon>
        <taxon>Tracheophyta</taxon>
        <taxon>Spermatophyta</taxon>
        <taxon>Magnoliopsida</taxon>
        <taxon>eudicotyledons</taxon>
        <taxon>Gunneridae</taxon>
        <taxon>Pentapetalae</taxon>
        <taxon>rosids</taxon>
        <taxon>malvids</taxon>
        <taxon>Malvales</taxon>
        <taxon>Malvaceae</taxon>
        <taxon>Malvoideae</taxon>
        <taxon>Gossypium</taxon>
    </lineage>
</organism>
<dbReference type="Proteomes" id="UP000325315">
    <property type="component" value="Unassembled WGS sequence"/>
</dbReference>
<accession>A0A5B6VKH6</accession>
<proteinExistence type="predicted"/>